<protein>
    <submittedName>
        <fullName evidence="1">Uncharacterized protein</fullName>
    </submittedName>
</protein>
<name>A0AAV5DQW1_ELECO</name>
<evidence type="ECO:0000313" key="1">
    <source>
        <dbReference type="EMBL" id="GJN12626.1"/>
    </source>
</evidence>
<comment type="caution">
    <text evidence="1">The sequence shown here is derived from an EMBL/GenBank/DDBJ whole genome shotgun (WGS) entry which is preliminary data.</text>
</comment>
<accession>A0AAV5DQW1</accession>
<proteinExistence type="predicted"/>
<organism evidence="1 2">
    <name type="scientific">Eleusine coracana subsp. coracana</name>
    <dbReference type="NCBI Taxonomy" id="191504"/>
    <lineage>
        <taxon>Eukaryota</taxon>
        <taxon>Viridiplantae</taxon>
        <taxon>Streptophyta</taxon>
        <taxon>Embryophyta</taxon>
        <taxon>Tracheophyta</taxon>
        <taxon>Spermatophyta</taxon>
        <taxon>Magnoliopsida</taxon>
        <taxon>Liliopsida</taxon>
        <taxon>Poales</taxon>
        <taxon>Poaceae</taxon>
        <taxon>PACMAD clade</taxon>
        <taxon>Chloridoideae</taxon>
        <taxon>Cynodonteae</taxon>
        <taxon>Eleusininae</taxon>
        <taxon>Eleusine</taxon>
    </lineage>
</organism>
<gene>
    <name evidence="1" type="primary">ga30921</name>
    <name evidence="1" type="ORF">PR202_ga30921</name>
</gene>
<dbReference type="AlphaFoldDB" id="A0AAV5DQW1"/>
<sequence>MEGLCNPTELRVLAACWALRIECETSASASLQALANVRRELEEERRFGVDAGTKLVEMEASLEETGCRPGKAEHDLALARGEWDRAMAQAASGSAKIARLELALQQEKQRREEAAQDSTTVAIGYLS</sequence>
<reference evidence="1" key="1">
    <citation type="journal article" date="2018" name="DNA Res.">
        <title>Multiple hybrid de novo genome assembly of finger millet, an orphan allotetraploid crop.</title>
        <authorList>
            <person name="Hatakeyama M."/>
            <person name="Aluri S."/>
            <person name="Balachadran M.T."/>
            <person name="Sivarajan S.R."/>
            <person name="Patrignani A."/>
            <person name="Gruter S."/>
            <person name="Poveda L."/>
            <person name="Shimizu-Inatsugi R."/>
            <person name="Baeten J."/>
            <person name="Francoijs K.J."/>
            <person name="Nataraja K.N."/>
            <person name="Reddy Y.A.N."/>
            <person name="Phadnis S."/>
            <person name="Ravikumar R.L."/>
            <person name="Schlapbach R."/>
            <person name="Sreeman S.M."/>
            <person name="Shimizu K.K."/>
        </authorList>
    </citation>
    <scope>NUCLEOTIDE SEQUENCE</scope>
</reference>
<keyword evidence="2" id="KW-1185">Reference proteome</keyword>
<dbReference type="Proteomes" id="UP001054889">
    <property type="component" value="Unassembled WGS sequence"/>
</dbReference>
<evidence type="ECO:0000313" key="2">
    <source>
        <dbReference type="Proteomes" id="UP001054889"/>
    </source>
</evidence>
<dbReference type="EMBL" id="BQKI01000023">
    <property type="protein sequence ID" value="GJN12626.1"/>
    <property type="molecule type" value="Genomic_DNA"/>
</dbReference>
<reference evidence="1" key="2">
    <citation type="submission" date="2021-12" db="EMBL/GenBank/DDBJ databases">
        <title>Resequencing data analysis of finger millet.</title>
        <authorList>
            <person name="Hatakeyama M."/>
            <person name="Aluri S."/>
            <person name="Balachadran M.T."/>
            <person name="Sivarajan S.R."/>
            <person name="Poveda L."/>
            <person name="Shimizu-Inatsugi R."/>
            <person name="Schlapbach R."/>
            <person name="Sreeman S.M."/>
            <person name="Shimizu K.K."/>
        </authorList>
    </citation>
    <scope>NUCLEOTIDE SEQUENCE</scope>
</reference>